<evidence type="ECO:0000313" key="3">
    <source>
        <dbReference type="Proteomes" id="UP000198553"/>
    </source>
</evidence>
<organism evidence="2 3">
    <name type="scientific">Mesobacillus persicus</name>
    <dbReference type="NCBI Taxonomy" id="930146"/>
    <lineage>
        <taxon>Bacteria</taxon>
        <taxon>Bacillati</taxon>
        <taxon>Bacillota</taxon>
        <taxon>Bacilli</taxon>
        <taxon>Bacillales</taxon>
        <taxon>Bacillaceae</taxon>
        <taxon>Mesobacillus</taxon>
    </lineage>
</organism>
<feature type="domain" description="HTH cro/C1-type" evidence="1">
    <location>
        <begin position="18"/>
        <end position="73"/>
    </location>
</feature>
<name>A0A1H8GXG2_9BACI</name>
<dbReference type="Gene3D" id="1.10.260.40">
    <property type="entry name" value="lambda repressor-like DNA-binding domains"/>
    <property type="match status" value="1"/>
</dbReference>
<dbReference type="PROSITE" id="PS50943">
    <property type="entry name" value="HTH_CROC1"/>
    <property type="match status" value="1"/>
</dbReference>
<dbReference type="InterPro" id="IPR010982">
    <property type="entry name" value="Lambda_DNA-bd_dom_sf"/>
</dbReference>
<dbReference type="STRING" id="930146.SAMN05192533_1144"/>
<reference evidence="3" key="1">
    <citation type="submission" date="2016-10" db="EMBL/GenBank/DDBJ databases">
        <authorList>
            <person name="Varghese N."/>
            <person name="Submissions S."/>
        </authorList>
    </citation>
    <scope>NUCLEOTIDE SEQUENCE [LARGE SCALE GENOMIC DNA]</scope>
    <source>
        <strain evidence="3">B48,IBRC-M 10115,DSM 25386,CECT 8001</strain>
    </source>
</reference>
<dbReference type="RefSeq" id="WP_211482085.1">
    <property type="nucleotide sequence ID" value="NZ_FOBW01000014.1"/>
</dbReference>
<evidence type="ECO:0000313" key="2">
    <source>
        <dbReference type="EMBL" id="SEN48479.1"/>
    </source>
</evidence>
<sequence>MKRNEMDKTDQEILRRRLKERRLFLNMTYQDLAEKTGIGKSSIQRYETGGIKNIPYDKIFSLSEALEVRPEYFTDLTKDYTGESAFEVKVIKKEDRSQHLDYIKEFEERAIRYITPNLISQGYNIERHSHGSVGDIVATKGKKIWHIDFLYTRDVSKYPTGMGMGRQQLLLRFGRLAVYNKPITKYSIVMDRRELAEQFIQFKPIHLDIETSILILQGTEYKEMHF</sequence>
<dbReference type="SMART" id="SM00530">
    <property type="entry name" value="HTH_XRE"/>
    <property type="match status" value="1"/>
</dbReference>
<dbReference type="SUPFAM" id="SSF47413">
    <property type="entry name" value="lambda repressor-like DNA-binding domains"/>
    <property type="match status" value="1"/>
</dbReference>
<dbReference type="CDD" id="cd00093">
    <property type="entry name" value="HTH_XRE"/>
    <property type="match status" value="1"/>
</dbReference>
<protein>
    <submittedName>
        <fullName evidence="2">Transcriptional regulator, contains XRE-family HTH domain</fullName>
    </submittedName>
</protein>
<dbReference type="AlphaFoldDB" id="A0A1H8GXG2"/>
<dbReference type="Proteomes" id="UP000198553">
    <property type="component" value="Unassembled WGS sequence"/>
</dbReference>
<evidence type="ECO:0000259" key="1">
    <source>
        <dbReference type="PROSITE" id="PS50943"/>
    </source>
</evidence>
<accession>A0A1H8GXG2</accession>
<dbReference type="EMBL" id="FOBW01000014">
    <property type="protein sequence ID" value="SEN48479.1"/>
    <property type="molecule type" value="Genomic_DNA"/>
</dbReference>
<dbReference type="InterPro" id="IPR001387">
    <property type="entry name" value="Cro/C1-type_HTH"/>
</dbReference>
<dbReference type="GO" id="GO:0003677">
    <property type="term" value="F:DNA binding"/>
    <property type="evidence" value="ECO:0007669"/>
    <property type="project" value="InterPro"/>
</dbReference>
<dbReference type="Pfam" id="PF01381">
    <property type="entry name" value="HTH_3"/>
    <property type="match status" value="1"/>
</dbReference>
<gene>
    <name evidence="2" type="ORF">SAMN05192533_1144</name>
</gene>
<proteinExistence type="predicted"/>
<keyword evidence="3" id="KW-1185">Reference proteome</keyword>